<proteinExistence type="predicted"/>
<name>A0AAD5U9N4_9FUNG</name>
<keyword evidence="1" id="KW-0479">Metal-binding</keyword>
<dbReference type="PANTHER" id="PTHR46594:SF4">
    <property type="entry name" value="P-TYPE CATION-TRANSPORTING ATPASE"/>
    <property type="match status" value="1"/>
</dbReference>
<evidence type="ECO:0000256" key="1">
    <source>
        <dbReference type="ARBA" id="ARBA00022723"/>
    </source>
</evidence>
<evidence type="ECO:0000313" key="3">
    <source>
        <dbReference type="EMBL" id="KAJ3250269.1"/>
    </source>
</evidence>
<dbReference type="PROSITE" id="PS50846">
    <property type="entry name" value="HMA_2"/>
    <property type="match status" value="1"/>
</dbReference>
<dbReference type="PANTHER" id="PTHR46594">
    <property type="entry name" value="P-TYPE CATION-TRANSPORTING ATPASE"/>
    <property type="match status" value="1"/>
</dbReference>
<dbReference type="SUPFAM" id="SSF55008">
    <property type="entry name" value="HMA, heavy metal-associated domain"/>
    <property type="match status" value="2"/>
</dbReference>
<dbReference type="Gene3D" id="3.30.70.100">
    <property type="match status" value="2"/>
</dbReference>
<gene>
    <name evidence="3" type="ORF">HK103_003702</name>
</gene>
<keyword evidence="4" id="KW-1185">Reference proteome</keyword>
<dbReference type="InterPro" id="IPR006121">
    <property type="entry name" value="HMA_dom"/>
</dbReference>
<dbReference type="InterPro" id="IPR036163">
    <property type="entry name" value="HMA_dom_sf"/>
</dbReference>
<accession>A0AAD5U9N4</accession>
<reference evidence="3" key="1">
    <citation type="submission" date="2020-05" db="EMBL/GenBank/DDBJ databases">
        <title>Phylogenomic resolution of chytrid fungi.</title>
        <authorList>
            <person name="Stajich J.E."/>
            <person name="Amses K."/>
            <person name="Simmons R."/>
            <person name="Seto K."/>
            <person name="Myers J."/>
            <person name="Bonds A."/>
            <person name="Quandt C.A."/>
            <person name="Barry K."/>
            <person name="Liu P."/>
            <person name="Grigoriev I."/>
            <person name="Longcore J.E."/>
            <person name="James T.Y."/>
        </authorList>
    </citation>
    <scope>NUCLEOTIDE SEQUENCE</scope>
    <source>
        <strain evidence="3">PLAUS21</strain>
    </source>
</reference>
<dbReference type="GO" id="GO:0046872">
    <property type="term" value="F:metal ion binding"/>
    <property type="evidence" value="ECO:0007669"/>
    <property type="project" value="UniProtKB-KW"/>
</dbReference>
<organism evidence="3 4">
    <name type="scientific">Boothiomyces macroporosus</name>
    <dbReference type="NCBI Taxonomy" id="261099"/>
    <lineage>
        <taxon>Eukaryota</taxon>
        <taxon>Fungi</taxon>
        <taxon>Fungi incertae sedis</taxon>
        <taxon>Chytridiomycota</taxon>
        <taxon>Chytridiomycota incertae sedis</taxon>
        <taxon>Chytridiomycetes</taxon>
        <taxon>Rhizophydiales</taxon>
        <taxon>Terramycetaceae</taxon>
        <taxon>Boothiomyces</taxon>
    </lineage>
</organism>
<sequence>MNCSCTLDKTAHCNCSDLDTILNECECNHKIAERQGSTKVDYFSVLGSVLAHSYSPSHSPEECLGSFRGECTEQRNQVLKLLHHTLELVKEYISAGLSAFDSGHGNHIKIEIKYRNAVESQPILVGENFKEGYQFVPEGSTTFQKGPKSTPSALFKAQIGRLSCSNCLEKIASSLGKLAGVEIVQLDLNHIVVEYNPNLTSPLVIALSIQELGYSVDENSGCQDIVVYNQNYHRSLFSIEGMSCSSCVLSLETILKALPGLREPPVVSLLPPEAVLVHDINLLETDAIQAKIEKVGFDATLKSSVPTNQTAAVSVVTLSIEGMTCLSCVQ</sequence>
<evidence type="ECO:0000313" key="4">
    <source>
        <dbReference type="Proteomes" id="UP001210925"/>
    </source>
</evidence>
<dbReference type="AlphaFoldDB" id="A0AAD5U9N4"/>
<dbReference type="CDD" id="cd00371">
    <property type="entry name" value="HMA"/>
    <property type="match status" value="2"/>
</dbReference>
<dbReference type="InterPro" id="IPR017969">
    <property type="entry name" value="Heavy-metal-associated_CS"/>
</dbReference>
<dbReference type="PROSITE" id="PS01047">
    <property type="entry name" value="HMA_1"/>
    <property type="match status" value="1"/>
</dbReference>
<protein>
    <recommendedName>
        <fullName evidence="2">HMA domain-containing protein</fullName>
    </recommendedName>
</protein>
<evidence type="ECO:0000259" key="2">
    <source>
        <dbReference type="PROSITE" id="PS50846"/>
    </source>
</evidence>
<feature type="domain" description="HMA" evidence="2">
    <location>
        <begin position="233"/>
        <end position="300"/>
    </location>
</feature>
<dbReference type="Proteomes" id="UP001210925">
    <property type="component" value="Unassembled WGS sequence"/>
</dbReference>
<dbReference type="EMBL" id="JADGKB010000284">
    <property type="protein sequence ID" value="KAJ3250269.1"/>
    <property type="molecule type" value="Genomic_DNA"/>
</dbReference>
<comment type="caution">
    <text evidence="3">The sequence shown here is derived from an EMBL/GenBank/DDBJ whole genome shotgun (WGS) entry which is preliminary data.</text>
</comment>